<sequence length="37" mass="4241">IDTSRFGSHVWSKQVPKKGSMVQIFIRPLETEKNAKP</sequence>
<evidence type="ECO:0000313" key="1">
    <source>
        <dbReference type="EMBL" id="SVA52097.1"/>
    </source>
</evidence>
<dbReference type="EMBL" id="UINC01011862">
    <property type="protein sequence ID" value="SVA52097.1"/>
    <property type="molecule type" value="Genomic_DNA"/>
</dbReference>
<accession>A0A381WJF6</accession>
<proteinExistence type="predicted"/>
<reference evidence="1" key="1">
    <citation type="submission" date="2018-05" db="EMBL/GenBank/DDBJ databases">
        <authorList>
            <person name="Lanie J.A."/>
            <person name="Ng W.-L."/>
            <person name="Kazmierczak K.M."/>
            <person name="Andrzejewski T.M."/>
            <person name="Davidsen T.M."/>
            <person name="Wayne K.J."/>
            <person name="Tettelin H."/>
            <person name="Glass J.I."/>
            <person name="Rusch D."/>
            <person name="Podicherti R."/>
            <person name="Tsui H.-C.T."/>
            <person name="Winkler M.E."/>
        </authorList>
    </citation>
    <scope>NUCLEOTIDE SEQUENCE</scope>
</reference>
<organism evidence="1">
    <name type="scientific">marine metagenome</name>
    <dbReference type="NCBI Taxonomy" id="408172"/>
    <lineage>
        <taxon>unclassified sequences</taxon>
        <taxon>metagenomes</taxon>
        <taxon>ecological metagenomes</taxon>
    </lineage>
</organism>
<dbReference type="AlphaFoldDB" id="A0A381WJF6"/>
<protein>
    <submittedName>
        <fullName evidence="1">Uncharacterized protein</fullName>
    </submittedName>
</protein>
<name>A0A381WJF6_9ZZZZ</name>
<feature type="non-terminal residue" evidence="1">
    <location>
        <position position="1"/>
    </location>
</feature>
<gene>
    <name evidence="1" type="ORF">METZ01_LOCUS104951</name>
</gene>